<organism evidence="1 2">
    <name type="scientific">Actinoplanes ianthinogenes</name>
    <dbReference type="NCBI Taxonomy" id="122358"/>
    <lineage>
        <taxon>Bacteria</taxon>
        <taxon>Bacillati</taxon>
        <taxon>Actinomycetota</taxon>
        <taxon>Actinomycetes</taxon>
        <taxon>Micromonosporales</taxon>
        <taxon>Micromonosporaceae</taxon>
        <taxon>Actinoplanes</taxon>
    </lineage>
</organism>
<dbReference type="RefSeq" id="WP_189335691.1">
    <property type="nucleotide sequence ID" value="NZ_AP023356.1"/>
</dbReference>
<protein>
    <submittedName>
        <fullName evidence="1">Uncharacterized protein</fullName>
    </submittedName>
</protein>
<reference evidence="1 2" key="1">
    <citation type="submission" date="2020-08" db="EMBL/GenBank/DDBJ databases">
        <title>Whole genome shotgun sequence of Actinoplanes ianthinogenes NBRC 13996.</title>
        <authorList>
            <person name="Komaki H."/>
            <person name="Tamura T."/>
        </authorList>
    </citation>
    <scope>NUCLEOTIDE SEQUENCE [LARGE SCALE GENOMIC DNA]</scope>
    <source>
        <strain evidence="1 2">NBRC 13996</strain>
    </source>
</reference>
<dbReference type="Proteomes" id="UP000676967">
    <property type="component" value="Chromosome"/>
</dbReference>
<dbReference type="EMBL" id="AP023356">
    <property type="protein sequence ID" value="BCJ39607.1"/>
    <property type="molecule type" value="Genomic_DNA"/>
</dbReference>
<evidence type="ECO:0000313" key="2">
    <source>
        <dbReference type="Proteomes" id="UP000676967"/>
    </source>
</evidence>
<name>A0ABM7LK21_9ACTN</name>
<evidence type="ECO:0000313" key="1">
    <source>
        <dbReference type="EMBL" id="BCJ39607.1"/>
    </source>
</evidence>
<keyword evidence="2" id="KW-1185">Reference proteome</keyword>
<accession>A0ABM7LK21</accession>
<gene>
    <name evidence="1" type="ORF">Aiant_02640</name>
</gene>
<proteinExistence type="predicted"/>
<sequence>MRLGLTGGTVREDHPVDQLVVALEGNPDGSIVDAMSASVQRLAGQRTWVVDPPELLDQLDESGVRWVGFGLRIYTALPPWGEEIDPQVDSAHLEEVRELTGEACRLSDEYDASFQVEYSGELVGIVESGRMDSGLTDTLIGEWERTIATRTGR</sequence>